<protein>
    <recommendedName>
        <fullName evidence="6">HTH luxR-type domain-containing protein</fullName>
    </recommendedName>
</protein>
<dbReference type="SUPFAM" id="SSF46894">
    <property type="entry name" value="C-terminal effector domain of the bipartite response regulators"/>
    <property type="match status" value="1"/>
</dbReference>
<dbReference type="InterPro" id="IPR011990">
    <property type="entry name" value="TPR-like_helical_dom_sf"/>
</dbReference>
<accession>A0ABY8L4X7</accession>
<dbReference type="RefSeq" id="WP_279652347.1">
    <property type="nucleotide sequence ID" value="NZ_CP122539.1"/>
</dbReference>
<evidence type="ECO:0000256" key="3">
    <source>
        <dbReference type="SAM" id="Phobius"/>
    </source>
</evidence>
<evidence type="ECO:0008006" key="6">
    <source>
        <dbReference type="Google" id="ProtNLM"/>
    </source>
</evidence>
<dbReference type="SUPFAM" id="SSF48452">
    <property type="entry name" value="TPR-like"/>
    <property type="match status" value="1"/>
</dbReference>
<dbReference type="InterPro" id="IPR019734">
    <property type="entry name" value="TPR_rpt"/>
</dbReference>
<dbReference type="Gene3D" id="1.25.40.10">
    <property type="entry name" value="Tetratricopeptide repeat domain"/>
    <property type="match status" value="1"/>
</dbReference>
<organism evidence="4 5">
    <name type="scientific">Tenacibaculum tangerinum</name>
    <dbReference type="NCBI Taxonomy" id="3038772"/>
    <lineage>
        <taxon>Bacteria</taxon>
        <taxon>Pseudomonadati</taxon>
        <taxon>Bacteroidota</taxon>
        <taxon>Flavobacteriia</taxon>
        <taxon>Flavobacteriales</taxon>
        <taxon>Flavobacteriaceae</taxon>
        <taxon>Tenacibaculum</taxon>
    </lineage>
</organism>
<keyword evidence="3" id="KW-0472">Membrane</keyword>
<feature type="coiled-coil region" evidence="2">
    <location>
        <begin position="436"/>
        <end position="498"/>
    </location>
</feature>
<feature type="repeat" description="TPR" evidence="1">
    <location>
        <begin position="245"/>
        <end position="278"/>
    </location>
</feature>
<name>A0ABY8L4X7_9FLAO</name>
<dbReference type="PROSITE" id="PS50005">
    <property type="entry name" value="TPR"/>
    <property type="match status" value="1"/>
</dbReference>
<dbReference type="InterPro" id="IPR016032">
    <property type="entry name" value="Sig_transdc_resp-reg_C-effctor"/>
</dbReference>
<gene>
    <name evidence="4" type="ORF">P8625_04790</name>
</gene>
<dbReference type="Proteomes" id="UP001232001">
    <property type="component" value="Chromosome"/>
</dbReference>
<evidence type="ECO:0000256" key="2">
    <source>
        <dbReference type="SAM" id="Coils"/>
    </source>
</evidence>
<feature type="transmembrane region" description="Helical" evidence="3">
    <location>
        <begin position="403"/>
        <end position="423"/>
    </location>
</feature>
<keyword evidence="5" id="KW-1185">Reference proteome</keyword>
<sequence>MLGIPLPKKTTTLVKAIKEVEYTNGDLLISEAKKLQEQTDSLSKHLSDYYMAKGEFLKYYTYEKMEAFESFYKTLEAMECYSLMAEIDLLTTYFHYTYNAFDKAAKKVKRSEEYCFKPSLELEREALIYGISPTVLVNTPQEKKEEITYTLERITRKYPWSIYHSRIASSLAITYYYSGEYETAKTILLETIEKNKALSFNLELSRNYTLLSVVESQLSGDFEKYIAYELLSADYKKEYGNQYLSINYRTIGHRYFNKELYEDAFKYYQLAVESEGSDIASKSVDYAYLGWAYFHIDKKKNAPKAMEYYNKGLTYNNENHIGYKLILERKMWTLDAIGEKEKAAAMKVKVLEARANVENKSSKKRFEDFKINYLLSLKSKNNRLEKLQQKSELNAVQIERQRFAIIALVVFTLLMLVILMLSYKNAKNYKTIKKLNVKLKESITTIETRNEELTQKNEENLKLLEINQRSLFTKTFKVSTYKDAIDNVVKEISNALEEDTSMSAKQLRGVKTQLKTILNEDEIWQDFKLQFERTRPSFFKKLLDISPNLSVNDLKHCAYISLNLKTKEVATLINISPRSVETARYRLKRKLNLGTEDNLSEFLNKL</sequence>
<evidence type="ECO:0000313" key="5">
    <source>
        <dbReference type="Proteomes" id="UP001232001"/>
    </source>
</evidence>
<dbReference type="EMBL" id="CP122539">
    <property type="protein sequence ID" value="WGH76481.1"/>
    <property type="molecule type" value="Genomic_DNA"/>
</dbReference>
<reference evidence="4 5" key="1">
    <citation type="submission" date="2023-04" db="EMBL/GenBank/DDBJ databases">
        <title>Tenacibaculum tangerinum sp. nov., isolated from sea tidal flat of South Korea.</title>
        <authorList>
            <person name="Lee S.H."/>
            <person name="Kim J.-J."/>
        </authorList>
    </citation>
    <scope>NUCLEOTIDE SEQUENCE [LARGE SCALE GENOMIC DNA]</scope>
    <source>
        <strain evidence="4 5">GRR-S3-23</strain>
    </source>
</reference>
<evidence type="ECO:0000313" key="4">
    <source>
        <dbReference type="EMBL" id="WGH76481.1"/>
    </source>
</evidence>
<feature type="coiled-coil region" evidence="2">
    <location>
        <begin position="370"/>
        <end position="401"/>
    </location>
</feature>
<keyword evidence="3" id="KW-0812">Transmembrane</keyword>
<evidence type="ECO:0000256" key="1">
    <source>
        <dbReference type="PROSITE-ProRule" id="PRU00339"/>
    </source>
</evidence>
<keyword evidence="1" id="KW-0802">TPR repeat</keyword>
<keyword evidence="2" id="KW-0175">Coiled coil</keyword>
<keyword evidence="3" id="KW-1133">Transmembrane helix</keyword>
<proteinExistence type="predicted"/>